<reference evidence="2" key="1">
    <citation type="submission" date="2022-10" db="EMBL/GenBank/DDBJ databases">
        <title>The complete genomes of actinobacterial strains from the NBC collection.</title>
        <authorList>
            <person name="Joergensen T.S."/>
            <person name="Alvarez Arevalo M."/>
            <person name="Sterndorff E.B."/>
            <person name="Faurdal D."/>
            <person name="Vuksanovic O."/>
            <person name="Mourched A.-S."/>
            <person name="Charusanti P."/>
            <person name="Shaw S."/>
            <person name="Blin K."/>
            <person name="Weber T."/>
        </authorList>
    </citation>
    <scope>NUCLEOTIDE SEQUENCE</scope>
    <source>
        <strain evidence="2">NBC_00093</strain>
    </source>
</reference>
<accession>A0AAU2AI11</accession>
<dbReference type="AlphaFoldDB" id="A0AAU2AI11"/>
<sequence>MLVLLVLAIGAIALLAAVKADATWFTIVPLGILVTGATVVQSLGWFDKKGGN</sequence>
<protein>
    <submittedName>
        <fullName evidence="2">Uncharacterized protein</fullName>
    </submittedName>
</protein>
<name>A0AAU2AI11_9ACTN</name>
<organism evidence="2">
    <name type="scientific">Streptomyces sp. NBC_00093</name>
    <dbReference type="NCBI Taxonomy" id="2975649"/>
    <lineage>
        <taxon>Bacteria</taxon>
        <taxon>Bacillati</taxon>
        <taxon>Actinomycetota</taxon>
        <taxon>Actinomycetes</taxon>
        <taxon>Kitasatosporales</taxon>
        <taxon>Streptomycetaceae</taxon>
        <taxon>Streptomyces</taxon>
    </lineage>
</organism>
<keyword evidence="1" id="KW-1133">Transmembrane helix</keyword>
<dbReference type="EMBL" id="CP108222">
    <property type="protein sequence ID" value="WTT23172.1"/>
    <property type="molecule type" value="Genomic_DNA"/>
</dbReference>
<evidence type="ECO:0000256" key="1">
    <source>
        <dbReference type="SAM" id="Phobius"/>
    </source>
</evidence>
<feature type="transmembrane region" description="Helical" evidence="1">
    <location>
        <begin position="30"/>
        <end position="46"/>
    </location>
</feature>
<gene>
    <name evidence="2" type="ORF">OHA22_50245</name>
</gene>
<evidence type="ECO:0000313" key="2">
    <source>
        <dbReference type="EMBL" id="WTT23172.1"/>
    </source>
</evidence>
<keyword evidence="1" id="KW-0472">Membrane</keyword>
<keyword evidence="1" id="KW-0812">Transmembrane</keyword>
<proteinExistence type="predicted"/>